<dbReference type="AlphaFoldDB" id="A0A2T0RR50"/>
<dbReference type="PANTHER" id="PTHR30579:SF7">
    <property type="entry name" value="HTH-TYPE TRANSCRIPTIONAL REGULATOR LRHA-RELATED"/>
    <property type="match status" value="1"/>
</dbReference>
<evidence type="ECO:0000259" key="5">
    <source>
        <dbReference type="PROSITE" id="PS50931"/>
    </source>
</evidence>
<name>A0A2T0RR50_9RHOB</name>
<reference evidence="6 7" key="1">
    <citation type="submission" date="2018-03" db="EMBL/GenBank/DDBJ databases">
        <title>Genomic Encyclopedia of Archaeal and Bacterial Type Strains, Phase II (KMG-II): from individual species to whole genera.</title>
        <authorList>
            <person name="Goeker M."/>
        </authorList>
    </citation>
    <scope>NUCLEOTIDE SEQUENCE [LARGE SCALE GENOMIC DNA]</scope>
    <source>
        <strain evidence="6 7">DSM 29328</strain>
    </source>
</reference>
<protein>
    <submittedName>
        <fullName evidence="6">LysR family transcriptional regulator</fullName>
    </submittedName>
</protein>
<keyword evidence="2" id="KW-0805">Transcription regulation</keyword>
<dbReference type="Pfam" id="PF03466">
    <property type="entry name" value="LysR_substrate"/>
    <property type="match status" value="1"/>
</dbReference>
<organism evidence="6 7">
    <name type="scientific">Aliiruegeria haliotis</name>
    <dbReference type="NCBI Taxonomy" id="1280846"/>
    <lineage>
        <taxon>Bacteria</taxon>
        <taxon>Pseudomonadati</taxon>
        <taxon>Pseudomonadota</taxon>
        <taxon>Alphaproteobacteria</taxon>
        <taxon>Rhodobacterales</taxon>
        <taxon>Roseobacteraceae</taxon>
        <taxon>Aliiruegeria</taxon>
    </lineage>
</organism>
<dbReference type="RefSeq" id="WP_106204997.1">
    <property type="nucleotide sequence ID" value="NZ_PVTD01000004.1"/>
</dbReference>
<dbReference type="Gene3D" id="3.40.190.10">
    <property type="entry name" value="Periplasmic binding protein-like II"/>
    <property type="match status" value="2"/>
</dbReference>
<dbReference type="Pfam" id="PF00126">
    <property type="entry name" value="HTH_1"/>
    <property type="match status" value="1"/>
</dbReference>
<keyword evidence="4" id="KW-0804">Transcription</keyword>
<dbReference type="InterPro" id="IPR000847">
    <property type="entry name" value="LysR_HTH_N"/>
</dbReference>
<proteinExistence type="inferred from homology"/>
<evidence type="ECO:0000256" key="4">
    <source>
        <dbReference type="ARBA" id="ARBA00023163"/>
    </source>
</evidence>
<evidence type="ECO:0000256" key="1">
    <source>
        <dbReference type="ARBA" id="ARBA00009437"/>
    </source>
</evidence>
<dbReference type="OrthoDB" id="8097684at2"/>
<comment type="caution">
    <text evidence="6">The sequence shown here is derived from an EMBL/GenBank/DDBJ whole genome shotgun (WGS) entry which is preliminary data.</text>
</comment>
<dbReference type="GO" id="GO:0003677">
    <property type="term" value="F:DNA binding"/>
    <property type="evidence" value="ECO:0007669"/>
    <property type="project" value="UniProtKB-KW"/>
</dbReference>
<keyword evidence="7" id="KW-1185">Reference proteome</keyword>
<feature type="domain" description="HTH lysR-type" evidence="5">
    <location>
        <begin position="5"/>
        <end position="62"/>
    </location>
</feature>
<evidence type="ECO:0000313" key="7">
    <source>
        <dbReference type="Proteomes" id="UP000239480"/>
    </source>
</evidence>
<evidence type="ECO:0000256" key="2">
    <source>
        <dbReference type="ARBA" id="ARBA00023015"/>
    </source>
</evidence>
<dbReference type="InterPro" id="IPR005119">
    <property type="entry name" value="LysR_subst-bd"/>
</dbReference>
<dbReference type="SUPFAM" id="SSF46785">
    <property type="entry name" value="Winged helix' DNA-binding domain"/>
    <property type="match status" value="1"/>
</dbReference>
<dbReference type="GO" id="GO:0003700">
    <property type="term" value="F:DNA-binding transcription factor activity"/>
    <property type="evidence" value="ECO:0007669"/>
    <property type="project" value="InterPro"/>
</dbReference>
<sequence>MPRNLDLTSLRSFVAVADSGGVTKAAGFLHLTQSAVSMQLKRLEESLDVSLLDRSGRGVALTSSGEQLLAYARRMLEINDEAIDRLTAHDYGGEIMLGVPHDIVYPHIPEILRRFNAAFPRMRVNLVSSYSRRLLEQFDRGQFAMILTTERGHGEGAQVLSQKPLSWIGAKGGIAWRQRPLRLGSGRLCLFRSAGIRALDACAITWEMAVESDSDRTIEATVRADLAVALMLEGTEPPFLEQIEHNGGLPELPSYSINLYVSEFARGRAEVALVDLVREAYRSDGLTASSPRSSLSISAVG</sequence>
<accession>A0A2T0RR50</accession>
<keyword evidence="3" id="KW-0238">DNA-binding</keyword>
<evidence type="ECO:0000313" key="6">
    <source>
        <dbReference type="EMBL" id="PRY23597.1"/>
    </source>
</evidence>
<dbReference type="InterPro" id="IPR036390">
    <property type="entry name" value="WH_DNA-bd_sf"/>
</dbReference>
<dbReference type="Gene3D" id="1.10.10.10">
    <property type="entry name" value="Winged helix-like DNA-binding domain superfamily/Winged helix DNA-binding domain"/>
    <property type="match status" value="1"/>
</dbReference>
<dbReference type="Proteomes" id="UP000239480">
    <property type="component" value="Unassembled WGS sequence"/>
</dbReference>
<dbReference type="InterPro" id="IPR036388">
    <property type="entry name" value="WH-like_DNA-bd_sf"/>
</dbReference>
<dbReference type="InterPro" id="IPR050176">
    <property type="entry name" value="LTTR"/>
</dbReference>
<dbReference type="PRINTS" id="PR00039">
    <property type="entry name" value="HTHLYSR"/>
</dbReference>
<gene>
    <name evidence="6" type="ORF">CLV78_10487</name>
</gene>
<dbReference type="FunFam" id="1.10.10.10:FF:000001">
    <property type="entry name" value="LysR family transcriptional regulator"/>
    <property type="match status" value="1"/>
</dbReference>
<dbReference type="EMBL" id="PVTD01000004">
    <property type="protein sequence ID" value="PRY23597.1"/>
    <property type="molecule type" value="Genomic_DNA"/>
</dbReference>
<dbReference type="PANTHER" id="PTHR30579">
    <property type="entry name" value="TRANSCRIPTIONAL REGULATOR"/>
    <property type="match status" value="1"/>
</dbReference>
<comment type="similarity">
    <text evidence="1">Belongs to the LysR transcriptional regulatory family.</text>
</comment>
<evidence type="ECO:0000256" key="3">
    <source>
        <dbReference type="ARBA" id="ARBA00023125"/>
    </source>
</evidence>
<dbReference type="PROSITE" id="PS50931">
    <property type="entry name" value="HTH_LYSR"/>
    <property type="match status" value="1"/>
</dbReference>
<dbReference type="SUPFAM" id="SSF53850">
    <property type="entry name" value="Periplasmic binding protein-like II"/>
    <property type="match status" value="1"/>
</dbReference>